<dbReference type="Proteomes" id="UP001456524">
    <property type="component" value="Unassembled WGS sequence"/>
</dbReference>
<evidence type="ECO:0000256" key="3">
    <source>
        <dbReference type="ARBA" id="ARBA00022989"/>
    </source>
</evidence>
<sequence length="520" mass="57094">MADSATPEPTEGHHSSLSQSGTAEIVVGAVCIFIGAGAIVLRAFFSFRQRKALRKDDWALVLGWLCSVGFAASSFVALQWESRPEDSTNSGVILSRALYAAKILYYFSVFFIKMSLLFLYLRLACGIRTKFGQATTATGVLLILQFVSTVVVVGLQCKHTIGDHSSTSPGHCVDIRAFSLYASIFDIASNCIILALPIAAIRKAQLPRKQRLGAAATLVIGALATIASCVRANYIHKDDGSVRTLRDAELLNLWTFAEINLGILCASCPALKASILPVRLGSNEGREPRIFGRSRSESLTGRRNEKHTIFDDLHCSRIFTCSSVDSDVEKGRKSLDPRLEKEAAFSHVGADTQSLSALPAPPKAKKPSHREHRVLKPSLKKSRKRRTVISGPVMGTFTVQQSHSFMQPIWQSDKTRPSTARSNKRRSFIWNKERTTAERPPTRSTALRSHPVSSHGSKRPPLPETDSIEPLDVLVMRANAEGGGSSRPRFGRPGSSRRYLRPFTPFSSFEVSWDTIAGRS</sequence>
<feature type="compositionally biased region" description="Basic residues" evidence="6">
    <location>
        <begin position="363"/>
        <end position="372"/>
    </location>
</feature>
<accession>A0ABR1Y749</accession>
<organism evidence="9 10">
    <name type="scientific">Phyllosticta citrichinensis</name>
    <dbReference type="NCBI Taxonomy" id="1130410"/>
    <lineage>
        <taxon>Eukaryota</taxon>
        <taxon>Fungi</taxon>
        <taxon>Dikarya</taxon>
        <taxon>Ascomycota</taxon>
        <taxon>Pezizomycotina</taxon>
        <taxon>Dothideomycetes</taxon>
        <taxon>Dothideomycetes incertae sedis</taxon>
        <taxon>Botryosphaeriales</taxon>
        <taxon>Phyllostictaceae</taxon>
        <taxon>Phyllosticta</taxon>
    </lineage>
</organism>
<evidence type="ECO:0000256" key="5">
    <source>
        <dbReference type="ARBA" id="ARBA00038359"/>
    </source>
</evidence>
<keyword evidence="2 7" id="KW-0812">Transmembrane</keyword>
<reference evidence="9 10" key="1">
    <citation type="journal article" date="2022" name="G3 (Bethesda)">
        <title>Enemy or ally: a genomic approach to elucidate the lifestyle of Phyllosticta citrichinaensis.</title>
        <authorList>
            <person name="Buijs V.A."/>
            <person name="Groenewald J.Z."/>
            <person name="Haridas S."/>
            <person name="LaButti K.M."/>
            <person name="Lipzen A."/>
            <person name="Martin F.M."/>
            <person name="Barry K."/>
            <person name="Grigoriev I.V."/>
            <person name="Crous P.W."/>
            <person name="Seidl M.F."/>
        </authorList>
    </citation>
    <scope>NUCLEOTIDE SEQUENCE [LARGE SCALE GENOMIC DNA]</scope>
    <source>
        <strain evidence="9 10">CBS 129764</strain>
    </source>
</reference>
<dbReference type="InterPro" id="IPR052337">
    <property type="entry name" value="SAT4-like"/>
</dbReference>
<feature type="compositionally biased region" description="Low complexity" evidence="6">
    <location>
        <begin position="486"/>
        <end position="497"/>
    </location>
</feature>
<evidence type="ECO:0000313" key="9">
    <source>
        <dbReference type="EMBL" id="KAK8177742.1"/>
    </source>
</evidence>
<feature type="compositionally biased region" description="Basic and acidic residues" evidence="6">
    <location>
        <begin position="431"/>
        <end position="441"/>
    </location>
</feature>
<protein>
    <recommendedName>
        <fullName evidence="8">Rhodopsin domain-containing protein</fullName>
    </recommendedName>
</protein>
<dbReference type="Pfam" id="PF20684">
    <property type="entry name" value="Fung_rhodopsin"/>
    <property type="match status" value="1"/>
</dbReference>
<dbReference type="PANTHER" id="PTHR33048:SF146">
    <property type="entry name" value="INTEGRAL MEMBRANE PROTEIN"/>
    <property type="match status" value="1"/>
</dbReference>
<name>A0ABR1Y749_9PEZI</name>
<evidence type="ECO:0000313" key="10">
    <source>
        <dbReference type="Proteomes" id="UP001456524"/>
    </source>
</evidence>
<feature type="transmembrane region" description="Helical" evidence="7">
    <location>
        <begin position="175"/>
        <end position="200"/>
    </location>
</feature>
<keyword evidence="3 7" id="KW-1133">Transmembrane helix</keyword>
<comment type="subcellular location">
    <subcellularLocation>
        <location evidence="1">Membrane</location>
        <topology evidence="1">Multi-pass membrane protein</topology>
    </subcellularLocation>
</comment>
<evidence type="ECO:0000256" key="7">
    <source>
        <dbReference type="SAM" id="Phobius"/>
    </source>
</evidence>
<dbReference type="InterPro" id="IPR049326">
    <property type="entry name" value="Rhodopsin_dom_fungi"/>
</dbReference>
<keyword evidence="4 7" id="KW-0472">Membrane</keyword>
<evidence type="ECO:0000256" key="1">
    <source>
        <dbReference type="ARBA" id="ARBA00004141"/>
    </source>
</evidence>
<comment type="caution">
    <text evidence="9">The sequence shown here is derived from an EMBL/GenBank/DDBJ whole genome shotgun (WGS) entry which is preliminary data.</text>
</comment>
<keyword evidence="10" id="KW-1185">Reference proteome</keyword>
<feature type="transmembrane region" description="Helical" evidence="7">
    <location>
        <begin position="103"/>
        <end position="123"/>
    </location>
</feature>
<evidence type="ECO:0000256" key="6">
    <source>
        <dbReference type="SAM" id="MobiDB-lite"/>
    </source>
</evidence>
<proteinExistence type="inferred from homology"/>
<feature type="transmembrane region" description="Helical" evidence="7">
    <location>
        <begin position="25"/>
        <end position="45"/>
    </location>
</feature>
<comment type="similarity">
    <text evidence="5">Belongs to the SAT4 family.</text>
</comment>
<evidence type="ECO:0000259" key="8">
    <source>
        <dbReference type="Pfam" id="PF20684"/>
    </source>
</evidence>
<feature type="compositionally biased region" description="Polar residues" evidence="6">
    <location>
        <begin position="442"/>
        <end position="455"/>
    </location>
</feature>
<feature type="region of interest" description="Disordered" evidence="6">
    <location>
        <begin position="350"/>
        <end position="372"/>
    </location>
</feature>
<gene>
    <name evidence="9" type="ORF">IWX90DRAFT_28625</name>
</gene>
<feature type="domain" description="Rhodopsin" evidence="8">
    <location>
        <begin position="42"/>
        <end position="273"/>
    </location>
</feature>
<feature type="transmembrane region" description="Helical" evidence="7">
    <location>
        <begin position="57"/>
        <end position="80"/>
    </location>
</feature>
<dbReference type="PANTHER" id="PTHR33048">
    <property type="entry name" value="PTH11-LIKE INTEGRAL MEMBRANE PROTEIN (AFU_ORTHOLOGUE AFUA_5G11245)"/>
    <property type="match status" value="1"/>
</dbReference>
<evidence type="ECO:0000256" key="2">
    <source>
        <dbReference type="ARBA" id="ARBA00022692"/>
    </source>
</evidence>
<feature type="region of interest" description="Disordered" evidence="6">
    <location>
        <begin position="408"/>
        <end position="497"/>
    </location>
</feature>
<feature type="compositionally biased region" description="Polar residues" evidence="6">
    <location>
        <begin position="408"/>
        <end position="421"/>
    </location>
</feature>
<feature type="transmembrane region" description="Helical" evidence="7">
    <location>
        <begin position="212"/>
        <end position="234"/>
    </location>
</feature>
<feature type="transmembrane region" description="Helical" evidence="7">
    <location>
        <begin position="135"/>
        <end position="155"/>
    </location>
</feature>
<evidence type="ECO:0000256" key="4">
    <source>
        <dbReference type="ARBA" id="ARBA00023136"/>
    </source>
</evidence>
<dbReference type="EMBL" id="JBBWUH010000001">
    <property type="protein sequence ID" value="KAK8177742.1"/>
    <property type="molecule type" value="Genomic_DNA"/>
</dbReference>